<keyword evidence="2" id="KW-1133">Transmembrane helix</keyword>
<dbReference type="SUPFAM" id="SSF50969">
    <property type="entry name" value="YVTN repeat-like/Quinoprotein amine dehydrogenase"/>
    <property type="match status" value="1"/>
</dbReference>
<gene>
    <name evidence="4" type="ORF">H8S40_04760</name>
</gene>
<keyword evidence="5" id="KW-1185">Reference proteome</keyword>
<protein>
    <recommendedName>
        <fullName evidence="6">Ig-like domain-containing protein</fullName>
    </recommendedName>
</protein>
<sequence>MKRCIYTLAFFCMLCFGWMLNPLTVHAEIASDRAFDGAVWEKIIEDDTEAAEGVVQSMCVTDYYIIMMENVAEDGTTPDIIKAYYRYDHDENGQPVERYSLAKRVQDMCYEHCNGMAFNPNTREIVVALYTSYNAENRGCVFLLDADTLEFKGRMKISDDYNILGIGYDQTEDCYYIQTNADGGYTFKKLDSQFQIVDDYGTMEGYSKGTNFQDLCVSGDYIINLPLTLNMGIGDYINMYSISRRVMVSDTQMNFNFEGVSADEPESICELEPGLFAVTVTQSYADGRRTVAVYKTMVPYNFPAADIQKSTEPISEDVSTPEIVASEKQEDQHVISTPVKQKISSLAKLKSKIKLPSVKQVLKVVLLLVVAIVIFLAFYMRLIAIRRERQRKLEKARRERKAIREKYEDEERRIY</sequence>
<dbReference type="EMBL" id="JACOPE010000001">
    <property type="protein sequence ID" value="MBC5682882.1"/>
    <property type="molecule type" value="Genomic_DNA"/>
</dbReference>
<dbReference type="InterPro" id="IPR011044">
    <property type="entry name" value="Quino_amine_DH_bsu"/>
</dbReference>
<feature type="chain" id="PRO_5045635733" description="Ig-like domain-containing protein" evidence="3">
    <location>
        <begin position="28"/>
        <end position="415"/>
    </location>
</feature>
<feature type="coiled-coil region" evidence="1">
    <location>
        <begin position="386"/>
        <end position="413"/>
    </location>
</feature>
<keyword evidence="1" id="KW-0175">Coiled coil</keyword>
<keyword evidence="3" id="KW-0732">Signal</keyword>
<comment type="caution">
    <text evidence="4">The sequence shown here is derived from an EMBL/GenBank/DDBJ whole genome shotgun (WGS) entry which is preliminary data.</text>
</comment>
<dbReference type="RefSeq" id="WP_186864694.1">
    <property type="nucleotide sequence ID" value="NZ_JACOPE010000001.1"/>
</dbReference>
<reference evidence="4 5" key="1">
    <citation type="submission" date="2020-08" db="EMBL/GenBank/DDBJ databases">
        <title>Genome public.</title>
        <authorList>
            <person name="Liu C."/>
            <person name="Sun Q."/>
        </authorList>
    </citation>
    <scope>NUCLEOTIDE SEQUENCE [LARGE SCALE GENOMIC DNA]</scope>
    <source>
        <strain evidence="4 5">NSJ-13</strain>
    </source>
</reference>
<accession>A0ABR7G627</accession>
<proteinExistence type="predicted"/>
<keyword evidence="2" id="KW-0472">Membrane</keyword>
<feature type="signal peptide" evidence="3">
    <location>
        <begin position="1"/>
        <end position="27"/>
    </location>
</feature>
<organism evidence="4 5">
    <name type="scientific">Ruminococcus hominis</name>
    <dbReference type="NCBI Taxonomy" id="2763065"/>
    <lineage>
        <taxon>Bacteria</taxon>
        <taxon>Bacillati</taxon>
        <taxon>Bacillota</taxon>
        <taxon>Clostridia</taxon>
        <taxon>Eubacteriales</taxon>
        <taxon>Oscillospiraceae</taxon>
        <taxon>Ruminococcus</taxon>
    </lineage>
</organism>
<evidence type="ECO:0008006" key="6">
    <source>
        <dbReference type="Google" id="ProtNLM"/>
    </source>
</evidence>
<feature type="transmembrane region" description="Helical" evidence="2">
    <location>
        <begin position="361"/>
        <end position="382"/>
    </location>
</feature>
<keyword evidence="2" id="KW-0812">Transmembrane</keyword>
<evidence type="ECO:0000256" key="1">
    <source>
        <dbReference type="SAM" id="Coils"/>
    </source>
</evidence>
<dbReference type="Proteomes" id="UP000631576">
    <property type="component" value="Unassembled WGS sequence"/>
</dbReference>
<evidence type="ECO:0000313" key="4">
    <source>
        <dbReference type="EMBL" id="MBC5682882.1"/>
    </source>
</evidence>
<evidence type="ECO:0000256" key="3">
    <source>
        <dbReference type="SAM" id="SignalP"/>
    </source>
</evidence>
<evidence type="ECO:0000313" key="5">
    <source>
        <dbReference type="Proteomes" id="UP000631576"/>
    </source>
</evidence>
<name>A0ABR7G627_9FIRM</name>
<evidence type="ECO:0000256" key="2">
    <source>
        <dbReference type="SAM" id="Phobius"/>
    </source>
</evidence>